<evidence type="ECO:0000259" key="4">
    <source>
        <dbReference type="Pfam" id="PF03241"/>
    </source>
</evidence>
<dbReference type="PANTHER" id="PTHR36117">
    <property type="entry name" value="4-HYDROXYPHENYLACETATE 3-MONOOXYGENASE-RELATED"/>
    <property type="match status" value="1"/>
</dbReference>
<dbReference type="InterPro" id="IPR024719">
    <property type="entry name" value="HpaB/PvcC/4-BUDH_C"/>
</dbReference>
<evidence type="ECO:0000313" key="7">
    <source>
        <dbReference type="Proteomes" id="UP000243502"/>
    </source>
</evidence>
<protein>
    <submittedName>
        <fullName evidence="6">2,4,6-trichlorophenol monooxygenase</fullName>
    </submittedName>
</protein>
<name>A0A2I8EQC2_9BURK</name>
<evidence type="ECO:0000259" key="5">
    <source>
        <dbReference type="Pfam" id="PF11794"/>
    </source>
</evidence>
<dbReference type="InterPro" id="IPR024674">
    <property type="entry name" value="HpaB/PvcC/4-BUDH_N"/>
</dbReference>
<dbReference type="OrthoDB" id="7233724at2"/>
<dbReference type="InterPro" id="IPR004925">
    <property type="entry name" value="HpaB/PvcC/4-BUDH"/>
</dbReference>
<feature type="domain" description="HpaB/PvcC/4-BUDH N-terminal" evidence="5">
    <location>
        <begin position="4"/>
        <end position="270"/>
    </location>
</feature>
<dbReference type="KEGG" id="pter:C2L65_19195"/>
<dbReference type="Proteomes" id="UP000243502">
    <property type="component" value="Chromosome 2"/>
</dbReference>
<dbReference type="RefSeq" id="WP_042304551.1">
    <property type="nucleotide sequence ID" value="NZ_CP026112.1"/>
</dbReference>
<dbReference type="PANTHER" id="PTHR36117:SF3">
    <property type="entry name" value="4-HYDROXYPHENYLACETATE 3-MONOOXYGENASE-RELATED"/>
    <property type="match status" value="1"/>
</dbReference>
<reference evidence="6 7" key="1">
    <citation type="submission" date="2018-01" db="EMBL/GenBank/DDBJ databases">
        <title>Species boundaries and ecological features among Paraburkholderia terrae DSMZ17804T, P. hospita DSMZ17164T and P. caribensis DSMZ13236T.</title>
        <authorList>
            <person name="Pratama A.A."/>
        </authorList>
    </citation>
    <scope>NUCLEOTIDE SEQUENCE [LARGE SCALE GENOMIC DNA]</scope>
    <source>
        <strain evidence="6 7">DSM 17804</strain>
    </source>
</reference>
<keyword evidence="6" id="KW-0503">Monooxygenase</keyword>
<dbReference type="InterPro" id="IPR009100">
    <property type="entry name" value="AcylCoA_DH/oxidase_NM_dom_sf"/>
</dbReference>
<evidence type="ECO:0000313" key="6">
    <source>
        <dbReference type="EMBL" id="AUT61823.1"/>
    </source>
</evidence>
<organism evidence="6 7">
    <name type="scientific">Paraburkholderia terrae</name>
    <dbReference type="NCBI Taxonomy" id="311230"/>
    <lineage>
        <taxon>Bacteria</taxon>
        <taxon>Pseudomonadati</taxon>
        <taxon>Pseudomonadota</taxon>
        <taxon>Betaproteobacteria</taxon>
        <taxon>Burkholderiales</taxon>
        <taxon>Burkholderiaceae</taxon>
        <taxon>Paraburkholderia</taxon>
    </lineage>
</organism>
<dbReference type="InterPro" id="IPR036250">
    <property type="entry name" value="AcylCo_DH-like_C"/>
</dbReference>
<dbReference type="Gene3D" id="1.10.3140.10">
    <property type="entry name" value="4-hydroxybutyryl-coa dehydratase, domain 1"/>
    <property type="match status" value="1"/>
</dbReference>
<evidence type="ECO:0000256" key="1">
    <source>
        <dbReference type="ARBA" id="ARBA00022630"/>
    </source>
</evidence>
<dbReference type="Pfam" id="PF11794">
    <property type="entry name" value="HpaB_N"/>
    <property type="match status" value="1"/>
</dbReference>
<dbReference type="GO" id="GO:0016627">
    <property type="term" value="F:oxidoreductase activity, acting on the CH-CH group of donors"/>
    <property type="evidence" value="ECO:0007669"/>
    <property type="project" value="InterPro"/>
</dbReference>
<gene>
    <name evidence="6" type="ORF">C2L65_19195</name>
</gene>
<evidence type="ECO:0000256" key="3">
    <source>
        <dbReference type="ARBA" id="ARBA00023002"/>
    </source>
</evidence>
<dbReference type="EMBL" id="CP026112">
    <property type="protein sequence ID" value="AUT61823.1"/>
    <property type="molecule type" value="Genomic_DNA"/>
</dbReference>
<dbReference type="Gene3D" id="1.20.140.10">
    <property type="entry name" value="Butyryl-CoA Dehydrogenase, subunit A, domain 3"/>
    <property type="match status" value="1"/>
</dbReference>
<dbReference type="Gene3D" id="2.40.110.10">
    <property type="entry name" value="Butyryl-CoA Dehydrogenase, subunit A, domain 2"/>
    <property type="match status" value="1"/>
</dbReference>
<proteinExistence type="predicted"/>
<dbReference type="Pfam" id="PF03241">
    <property type="entry name" value="HpaB"/>
    <property type="match status" value="1"/>
</dbReference>
<dbReference type="SUPFAM" id="SSF56645">
    <property type="entry name" value="Acyl-CoA dehydrogenase NM domain-like"/>
    <property type="match status" value="1"/>
</dbReference>
<dbReference type="SUPFAM" id="SSF47203">
    <property type="entry name" value="Acyl-CoA dehydrogenase C-terminal domain-like"/>
    <property type="match status" value="1"/>
</dbReference>
<dbReference type="AlphaFoldDB" id="A0A2I8EQC2"/>
<feature type="domain" description="HpaB/PvcC/4-BUDH C-terminal" evidence="4">
    <location>
        <begin position="286"/>
        <end position="465"/>
    </location>
</feature>
<keyword evidence="2" id="KW-0274">FAD</keyword>
<keyword evidence="3" id="KW-0560">Oxidoreductase</keyword>
<keyword evidence="1" id="KW-0285">Flavoprotein</keyword>
<dbReference type="InterPro" id="IPR046373">
    <property type="entry name" value="Acyl-CoA_Oxase/DH_mid-dom_sf"/>
</dbReference>
<evidence type="ECO:0000256" key="2">
    <source>
        <dbReference type="ARBA" id="ARBA00022827"/>
    </source>
</evidence>
<sequence>MIRTGKQYLDSLNDGRDVWVGNDKIDNVATHPKTRGYAKVHADFYDLHHREDLRDVLTFVDEDGERRSMQWFSHRDKDALRRKRKYHETIMRELAGASFPRTPDVNNYVLVTYADDPAPWEEQAIGAEGKGLANNIVEFVKRAKHNDFNCAPQFVDPQMDRSRPDAQEKSPGLRVVKKDEHGITVDGVKAIGTGVAFADWIHIGVFFRPGIPGDQIIFAATPVNTKGVTIVCRESAVKDDATEHPLAAQGDELDGMTVFDNVFIPWSQVFHIGNPEHAKLYPQRVFDWLHYHALIRQVVRAELMAGLAVLITEHIGTNKIPQVQTRVAKLIGFHQAMLAHMIASEELGFHTPGGHYKPNILIYDFGRAYYLENFSTMIYELVDLCGRSALIFPTEAQWKDVKLGPWLERMNSGPTGKPYDRVKIGRVVRDLFLSDWGSRLFMFENFNGTPLQAIRSLTMQRAEFSGSGPYGKLASKVCGIDHRNELMTEYAASADYAKAQDSARHQEQLATHSALTV</sequence>
<dbReference type="GO" id="GO:0004497">
    <property type="term" value="F:monooxygenase activity"/>
    <property type="evidence" value="ECO:0007669"/>
    <property type="project" value="UniProtKB-KW"/>
</dbReference>
<accession>A0A2I8EQC2</accession>